<dbReference type="AlphaFoldDB" id="K0IDT9"/>
<protein>
    <recommendedName>
        <fullName evidence="4">Water stress and hypersensitive response domain-containing protein</fullName>
    </recommendedName>
</protein>
<organism evidence="2 3">
    <name type="scientific">Nitrososphaera gargensis (strain Ga9.2)</name>
    <dbReference type="NCBI Taxonomy" id="1237085"/>
    <lineage>
        <taxon>Archaea</taxon>
        <taxon>Nitrososphaerota</taxon>
        <taxon>Nitrososphaeria</taxon>
        <taxon>Nitrososphaerales</taxon>
        <taxon>Nitrososphaeraceae</taxon>
        <taxon>Nitrososphaera</taxon>
    </lineage>
</organism>
<dbReference type="OrthoDB" id="11725at2157"/>
<dbReference type="KEGG" id="nga:Ngar_c26290"/>
<dbReference type="RefSeq" id="WP_015020086.1">
    <property type="nucleotide sequence ID" value="NC_018719.1"/>
</dbReference>
<gene>
    <name evidence="2" type="ordered locus">Ngar_c26290</name>
</gene>
<evidence type="ECO:0000313" key="3">
    <source>
        <dbReference type="Proteomes" id="UP000008037"/>
    </source>
</evidence>
<keyword evidence="1" id="KW-1133">Transmembrane helix</keyword>
<evidence type="ECO:0008006" key="4">
    <source>
        <dbReference type="Google" id="ProtNLM"/>
    </source>
</evidence>
<keyword evidence="3" id="KW-1185">Reference proteome</keyword>
<proteinExistence type="predicted"/>
<dbReference type="InterPro" id="IPR013783">
    <property type="entry name" value="Ig-like_fold"/>
</dbReference>
<sequence length="182" mass="19570">MNTKAIYAVGGGIAAVAIAIFFILGSGNLRLPGGGQENAAPIPVTDLQIVLKDIAVQRVDERNANVQVVFTAHNPNRSTAVLETIHYTVFVGEFQMTSGDIGVSPEGFVAGQPDTFPIVSNATITLRDTKVAVRNSLTASSWDSMVDGTAQFRVEGAYTYRLTGSNFQTSYFENKEFTLTFP</sequence>
<dbReference type="GeneID" id="13794648"/>
<keyword evidence="1" id="KW-0812">Transmembrane</keyword>
<accession>K0IDT9</accession>
<dbReference type="BioCyc" id="CNIT1237085:G1324-2629-MONOMER"/>
<dbReference type="HOGENOM" id="CLU_1478961_0_0_2"/>
<feature type="transmembrane region" description="Helical" evidence="1">
    <location>
        <begin position="6"/>
        <end position="24"/>
    </location>
</feature>
<dbReference type="InParanoid" id="K0IDT9"/>
<evidence type="ECO:0000313" key="2">
    <source>
        <dbReference type="EMBL" id="AFU59551.1"/>
    </source>
</evidence>
<reference evidence="2 3" key="1">
    <citation type="journal article" date="2012" name="Environ. Microbiol.">
        <title>The genome of the ammonia-oxidizing Candidatus Nitrososphaera gargensis: insights into metabolic versatility and environmental adaptations.</title>
        <authorList>
            <person name="Spang A."/>
            <person name="Poehlein A."/>
            <person name="Offre P."/>
            <person name="Zumbragel S."/>
            <person name="Haider S."/>
            <person name="Rychlik N."/>
            <person name="Nowka B."/>
            <person name="Schmeisser C."/>
            <person name="Lebedeva E.V."/>
            <person name="Rattei T."/>
            <person name="Bohm C."/>
            <person name="Schmid M."/>
            <person name="Galushko A."/>
            <person name="Hatzenpichler R."/>
            <person name="Weinmaier T."/>
            <person name="Daniel R."/>
            <person name="Schleper C."/>
            <person name="Spieck E."/>
            <person name="Streit W."/>
            <person name="Wagner M."/>
        </authorList>
    </citation>
    <scope>NUCLEOTIDE SEQUENCE [LARGE SCALE GENOMIC DNA]</scope>
    <source>
        <strain evidence="3">Ga9.2</strain>
    </source>
</reference>
<name>K0IDT9_NITGG</name>
<dbReference type="EMBL" id="CP002408">
    <property type="protein sequence ID" value="AFU59551.1"/>
    <property type="molecule type" value="Genomic_DNA"/>
</dbReference>
<keyword evidence="1" id="KW-0472">Membrane</keyword>
<evidence type="ECO:0000256" key="1">
    <source>
        <dbReference type="SAM" id="Phobius"/>
    </source>
</evidence>
<dbReference type="Gene3D" id="2.60.40.10">
    <property type="entry name" value="Immunoglobulins"/>
    <property type="match status" value="1"/>
</dbReference>
<dbReference type="Proteomes" id="UP000008037">
    <property type="component" value="Chromosome"/>
</dbReference>